<protein>
    <submittedName>
        <fullName evidence="2">Uncharacterized protein</fullName>
    </submittedName>
</protein>
<evidence type="ECO:0000256" key="1">
    <source>
        <dbReference type="SAM" id="MobiDB-lite"/>
    </source>
</evidence>
<dbReference type="Proteomes" id="UP001151699">
    <property type="component" value="Chromosome A"/>
</dbReference>
<accession>A0A9Q0NCG8</accession>
<sequence>MQVSVSIACQSARVRKTRLRSQKTIEIKVVGKSSCLLGNASQSEESFVSPTVKRTQLHSYKVTKLKVGGNPSLLSQSQLQNSLVSPNQSVNSESGISIGKSDSLSDNAWQSQLHGSLVSPTVSVESQSGTPVKKTQLSSQKTAKLKVALSTLFDADMSKGNTSICSSSQNAFSGSIPEYMSSPETNKTQIKRPKVEKN</sequence>
<dbReference type="EMBL" id="WJQU01000001">
    <property type="protein sequence ID" value="KAJ6647763.1"/>
    <property type="molecule type" value="Genomic_DNA"/>
</dbReference>
<proteinExistence type="predicted"/>
<organism evidence="2 3">
    <name type="scientific">Pseudolycoriella hygida</name>
    <dbReference type="NCBI Taxonomy" id="35572"/>
    <lineage>
        <taxon>Eukaryota</taxon>
        <taxon>Metazoa</taxon>
        <taxon>Ecdysozoa</taxon>
        <taxon>Arthropoda</taxon>
        <taxon>Hexapoda</taxon>
        <taxon>Insecta</taxon>
        <taxon>Pterygota</taxon>
        <taxon>Neoptera</taxon>
        <taxon>Endopterygota</taxon>
        <taxon>Diptera</taxon>
        <taxon>Nematocera</taxon>
        <taxon>Sciaroidea</taxon>
        <taxon>Sciaridae</taxon>
        <taxon>Pseudolycoriella</taxon>
    </lineage>
</organism>
<feature type="region of interest" description="Disordered" evidence="1">
    <location>
        <begin position="175"/>
        <end position="198"/>
    </location>
</feature>
<evidence type="ECO:0000313" key="2">
    <source>
        <dbReference type="EMBL" id="KAJ6647763.1"/>
    </source>
</evidence>
<dbReference type="AlphaFoldDB" id="A0A9Q0NCG8"/>
<comment type="caution">
    <text evidence="2">The sequence shown here is derived from an EMBL/GenBank/DDBJ whole genome shotgun (WGS) entry which is preliminary data.</text>
</comment>
<keyword evidence="3" id="KW-1185">Reference proteome</keyword>
<name>A0A9Q0NCG8_9DIPT</name>
<gene>
    <name evidence="2" type="ORF">Bhyg_02986</name>
</gene>
<reference evidence="2" key="1">
    <citation type="submission" date="2022-07" db="EMBL/GenBank/DDBJ databases">
        <authorList>
            <person name="Trinca V."/>
            <person name="Uliana J.V.C."/>
            <person name="Torres T.T."/>
            <person name="Ward R.J."/>
            <person name="Monesi N."/>
        </authorList>
    </citation>
    <scope>NUCLEOTIDE SEQUENCE</scope>
    <source>
        <strain evidence="2">HSMRA1968</strain>
        <tissue evidence="2">Whole embryos</tissue>
    </source>
</reference>
<evidence type="ECO:0000313" key="3">
    <source>
        <dbReference type="Proteomes" id="UP001151699"/>
    </source>
</evidence>